<dbReference type="GO" id="GO:0080092">
    <property type="term" value="P:regulation of pollen tube growth"/>
    <property type="evidence" value="ECO:0007669"/>
    <property type="project" value="UniProtKB-ARBA"/>
</dbReference>
<dbReference type="Pfam" id="PF00249">
    <property type="entry name" value="Myb_DNA-binding"/>
    <property type="match status" value="2"/>
</dbReference>
<dbReference type="eggNOG" id="KOG0048">
    <property type="taxonomic scope" value="Eukaryota"/>
</dbReference>
<evidence type="ECO:0000313" key="11">
    <source>
        <dbReference type="EMBL" id="KDO54678.1"/>
    </source>
</evidence>
<evidence type="ECO:0000256" key="3">
    <source>
        <dbReference type="ARBA" id="ARBA00023015"/>
    </source>
</evidence>
<dbReference type="PROSITE" id="PS51294">
    <property type="entry name" value="HTH_MYB"/>
    <property type="match status" value="2"/>
</dbReference>
<evidence type="ECO:0000256" key="1">
    <source>
        <dbReference type="ARBA" id="ARBA00004123"/>
    </source>
</evidence>
<reference evidence="11 12" key="1">
    <citation type="submission" date="2014-04" db="EMBL/GenBank/DDBJ databases">
        <authorList>
            <consortium name="International Citrus Genome Consortium"/>
            <person name="Gmitter F."/>
            <person name="Chen C."/>
            <person name="Farmerie W."/>
            <person name="Harkins T."/>
            <person name="Desany B."/>
            <person name="Mohiuddin M."/>
            <person name="Kodira C."/>
            <person name="Borodovsky M."/>
            <person name="Lomsadze A."/>
            <person name="Burns P."/>
            <person name="Jenkins J."/>
            <person name="Prochnik S."/>
            <person name="Shu S."/>
            <person name="Chapman J."/>
            <person name="Pitluck S."/>
            <person name="Schmutz J."/>
            <person name="Rokhsar D."/>
        </authorList>
    </citation>
    <scope>NUCLEOTIDE SEQUENCE</scope>
</reference>
<evidence type="ECO:0000256" key="4">
    <source>
        <dbReference type="ARBA" id="ARBA00023125"/>
    </source>
</evidence>
<feature type="region of interest" description="Disordered" evidence="8">
    <location>
        <begin position="1"/>
        <end position="25"/>
    </location>
</feature>
<dbReference type="SMART" id="SM00717">
    <property type="entry name" value="SANT"/>
    <property type="match status" value="2"/>
</dbReference>
<dbReference type="Gene3D" id="1.10.10.60">
    <property type="entry name" value="Homeodomain-like"/>
    <property type="match status" value="2"/>
</dbReference>
<dbReference type="SMR" id="A0A067EI05"/>
<dbReference type="FunFam" id="1.10.10.60:FF:000404">
    <property type="entry name" value="Transcription factor MYB97"/>
    <property type="match status" value="1"/>
</dbReference>
<feature type="domain" description="HTH myb-type" evidence="10">
    <location>
        <begin position="18"/>
        <end position="70"/>
    </location>
</feature>
<dbReference type="GO" id="GO:0003677">
    <property type="term" value="F:DNA binding"/>
    <property type="evidence" value="ECO:0007669"/>
    <property type="project" value="UniProtKB-KW"/>
</dbReference>
<comment type="subcellular location">
    <subcellularLocation>
        <location evidence="1">Nucleus</location>
    </subcellularLocation>
</comment>
<evidence type="ECO:0000259" key="10">
    <source>
        <dbReference type="PROSITE" id="PS51294"/>
    </source>
</evidence>
<dbReference type="PaxDb" id="2711-XP_006469761.1"/>
<keyword evidence="3" id="KW-0805">Transcription regulation</keyword>
<evidence type="ECO:0000256" key="2">
    <source>
        <dbReference type="ARBA" id="ARBA00022737"/>
    </source>
</evidence>
<dbReference type="GO" id="GO:0090406">
    <property type="term" value="C:pollen tube"/>
    <property type="evidence" value="ECO:0007669"/>
    <property type="project" value="UniProtKB-ARBA"/>
</dbReference>
<keyword evidence="7" id="KW-0539">Nucleus</keyword>
<evidence type="ECO:0000313" key="12">
    <source>
        <dbReference type="Proteomes" id="UP000027120"/>
    </source>
</evidence>
<feature type="compositionally biased region" description="Low complexity" evidence="8">
    <location>
        <begin position="453"/>
        <end position="466"/>
    </location>
</feature>
<keyword evidence="5" id="KW-0010">Activator</keyword>
<feature type="compositionally biased region" description="Gly residues" evidence="8">
    <location>
        <begin position="1"/>
        <end position="10"/>
    </location>
</feature>
<feature type="region of interest" description="Disordered" evidence="8">
    <location>
        <begin position="399"/>
        <end position="421"/>
    </location>
</feature>
<dbReference type="InterPro" id="IPR017930">
    <property type="entry name" value="Myb_dom"/>
</dbReference>
<name>A0A067EI05_CITSI</name>
<sequence>MVSGGGGAELGRGHHHHHQSLKKGPWTAAEDAILMEYVKKHGEGNWNAVQKNSGLMRCGKSCRLRWANHLRPNLKKGSFSPEEEKIIIELHAKLGNKWARMAAQLPGRTDNEIKNYWNTRMKRRQRAGLPIYPQEIQDKAAAAFHLHQHHKRPQNQISPSPPAALLITSQNPAYNNASLSAMFNSFNFQSPTNLPLQNQAPGSCLSNPNNHAFQLFFDSANANAGGFSLPPYHPPSSTTSLMNENIQTQTTMQMPPFKVNSAPGNHEMSFSAMISQPIDFGTGLESELPSSQIPAVPKQASAPASSGSSGGFCAVGISSTTDNNNDYQISQKATCGGNSGLLDDLVQESNKISSNEKFKGQFESFSDAGDKGKSVVDASSADEEVNEGVESMMANAADNNNQWDDFSSSQSSIEMNKTNQEPLEEMQSMDDDLMSLLNNFPLSVPLPEWYPGTSTETSNVSSSSMTGGNQEATTTDHQPNTPPAPAPTTAASPDLQWSLGSCCWNNMPGIC</sequence>
<feature type="region of interest" description="Disordered" evidence="8">
    <location>
        <begin position="363"/>
        <end position="387"/>
    </location>
</feature>
<keyword evidence="12" id="KW-1185">Reference proteome</keyword>
<dbReference type="PANTHER" id="PTHR47995:SF18">
    <property type="entry name" value="TRANSCRIPTION FACTOR MYB65"/>
    <property type="match status" value="1"/>
</dbReference>
<dbReference type="GO" id="GO:0045893">
    <property type="term" value="P:positive regulation of DNA-templated transcription"/>
    <property type="evidence" value="ECO:0007669"/>
    <property type="project" value="UniProtKB-ARBA"/>
</dbReference>
<evidence type="ECO:0000256" key="7">
    <source>
        <dbReference type="ARBA" id="ARBA00023242"/>
    </source>
</evidence>
<protein>
    <submittedName>
        <fullName evidence="11">Uncharacterized protein</fullName>
    </submittedName>
</protein>
<dbReference type="EMBL" id="KK784993">
    <property type="protein sequence ID" value="KDO54678.1"/>
    <property type="molecule type" value="Genomic_DNA"/>
</dbReference>
<dbReference type="CDD" id="cd00167">
    <property type="entry name" value="SANT"/>
    <property type="match status" value="2"/>
</dbReference>
<feature type="domain" description="HTH myb-type" evidence="10">
    <location>
        <begin position="71"/>
        <end position="125"/>
    </location>
</feature>
<evidence type="ECO:0000256" key="8">
    <source>
        <dbReference type="SAM" id="MobiDB-lite"/>
    </source>
</evidence>
<dbReference type="GO" id="GO:0005634">
    <property type="term" value="C:nucleus"/>
    <property type="evidence" value="ECO:0000318"/>
    <property type="project" value="GO_Central"/>
</dbReference>
<keyword evidence="6" id="KW-0804">Transcription</keyword>
<keyword evidence="2" id="KW-0677">Repeat</keyword>
<dbReference type="GO" id="GO:0003700">
    <property type="term" value="F:DNA-binding transcription factor activity"/>
    <property type="evidence" value="ECO:0000318"/>
    <property type="project" value="GO_Central"/>
</dbReference>
<evidence type="ECO:0000256" key="6">
    <source>
        <dbReference type="ARBA" id="ARBA00023163"/>
    </source>
</evidence>
<proteinExistence type="predicted"/>
<dbReference type="GO" id="GO:0006355">
    <property type="term" value="P:regulation of DNA-templated transcription"/>
    <property type="evidence" value="ECO:0000318"/>
    <property type="project" value="GO_Central"/>
</dbReference>
<evidence type="ECO:0000259" key="9">
    <source>
        <dbReference type="PROSITE" id="PS50090"/>
    </source>
</evidence>
<feature type="compositionally biased region" description="Polar residues" evidence="8">
    <location>
        <begin position="406"/>
        <end position="421"/>
    </location>
</feature>
<accession>A0A067EI05</accession>
<organism evidence="11 12">
    <name type="scientific">Citrus sinensis</name>
    <name type="common">Sweet orange</name>
    <name type="synonym">Citrus aurantium var. sinensis</name>
    <dbReference type="NCBI Taxonomy" id="2711"/>
    <lineage>
        <taxon>Eukaryota</taxon>
        <taxon>Viridiplantae</taxon>
        <taxon>Streptophyta</taxon>
        <taxon>Embryophyta</taxon>
        <taxon>Tracheophyta</taxon>
        <taxon>Spermatophyta</taxon>
        <taxon>Magnoliopsida</taxon>
        <taxon>eudicotyledons</taxon>
        <taxon>Gunneridae</taxon>
        <taxon>Pentapetalae</taxon>
        <taxon>rosids</taxon>
        <taxon>malvids</taxon>
        <taxon>Sapindales</taxon>
        <taxon>Rutaceae</taxon>
        <taxon>Aurantioideae</taxon>
        <taxon>Citrus</taxon>
    </lineage>
</organism>
<evidence type="ECO:0000256" key="5">
    <source>
        <dbReference type="ARBA" id="ARBA00023159"/>
    </source>
</evidence>
<dbReference type="InterPro" id="IPR009057">
    <property type="entry name" value="Homeodomain-like_sf"/>
</dbReference>
<dbReference type="FunFam" id="1.10.10.60:FF:000001">
    <property type="entry name" value="MYB-related transcription factor"/>
    <property type="match status" value="1"/>
</dbReference>
<feature type="compositionally biased region" description="Polar residues" evidence="8">
    <location>
        <begin position="467"/>
        <end position="479"/>
    </location>
</feature>
<dbReference type="AlphaFoldDB" id="A0A067EI05"/>
<dbReference type="SUPFAM" id="SSF46689">
    <property type="entry name" value="Homeodomain-like"/>
    <property type="match status" value="1"/>
</dbReference>
<gene>
    <name evidence="11" type="ORF">CISIN_1g039708mg</name>
</gene>
<dbReference type="GO" id="GO:0048235">
    <property type="term" value="P:pollen sperm cell differentiation"/>
    <property type="evidence" value="ECO:0007669"/>
    <property type="project" value="UniProtKB-ARBA"/>
</dbReference>
<feature type="region of interest" description="Disordered" evidence="8">
    <location>
        <begin position="282"/>
        <end position="308"/>
    </location>
</feature>
<dbReference type="InterPro" id="IPR001005">
    <property type="entry name" value="SANT/Myb"/>
</dbReference>
<feature type="region of interest" description="Disordered" evidence="8">
    <location>
        <begin position="451"/>
        <end position="492"/>
    </location>
</feature>
<keyword evidence="4" id="KW-0238">DNA-binding</keyword>
<feature type="domain" description="Myb-like" evidence="9">
    <location>
        <begin position="18"/>
        <end position="70"/>
    </location>
</feature>
<dbReference type="Proteomes" id="UP000027120">
    <property type="component" value="Unassembled WGS sequence"/>
</dbReference>
<dbReference type="PROSITE" id="PS50090">
    <property type="entry name" value="MYB_LIKE"/>
    <property type="match status" value="2"/>
</dbReference>
<feature type="domain" description="Myb-like" evidence="9">
    <location>
        <begin position="71"/>
        <end position="121"/>
    </location>
</feature>
<dbReference type="PANTHER" id="PTHR47995">
    <property type="entry name" value="TRANSCRIPTION FACTOR MYB33-RELATED"/>
    <property type="match status" value="1"/>
</dbReference>